<dbReference type="InterPro" id="IPR018062">
    <property type="entry name" value="HTH_AraC-typ_CS"/>
</dbReference>
<dbReference type="PROSITE" id="PS01124">
    <property type="entry name" value="HTH_ARAC_FAMILY_2"/>
    <property type="match status" value="1"/>
</dbReference>
<keyword evidence="3" id="KW-0804">Transcription</keyword>
<dbReference type="PANTHER" id="PTHR46796">
    <property type="entry name" value="HTH-TYPE TRANSCRIPTIONAL ACTIVATOR RHAS-RELATED"/>
    <property type="match status" value="1"/>
</dbReference>
<name>A0A0G3H3Q8_9CORY</name>
<dbReference type="SUPFAM" id="SSF46689">
    <property type="entry name" value="Homeodomain-like"/>
    <property type="match status" value="1"/>
</dbReference>
<accession>A0A0G3H3Q8</accession>
<organism evidence="5 6">
    <name type="scientific">Corynebacterium testudinoris</name>
    <dbReference type="NCBI Taxonomy" id="136857"/>
    <lineage>
        <taxon>Bacteria</taxon>
        <taxon>Bacillati</taxon>
        <taxon>Actinomycetota</taxon>
        <taxon>Actinomycetes</taxon>
        <taxon>Mycobacteriales</taxon>
        <taxon>Corynebacteriaceae</taxon>
        <taxon>Corynebacterium</taxon>
    </lineage>
</organism>
<dbReference type="PATRIC" id="fig|136857.5.peg.571"/>
<evidence type="ECO:0000256" key="1">
    <source>
        <dbReference type="ARBA" id="ARBA00023015"/>
    </source>
</evidence>
<evidence type="ECO:0000313" key="5">
    <source>
        <dbReference type="EMBL" id="AKK08034.1"/>
    </source>
</evidence>
<feature type="domain" description="HTH araC/xylS-type" evidence="4">
    <location>
        <begin position="193"/>
        <end position="294"/>
    </location>
</feature>
<dbReference type="SMART" id="SM00342">
    <property type="entry name" value="HTH_ARAC"/>
    <property type="match status" value="1"/>
</dbReference>
<dbReference type="Gene3D" id="1.10.10.60">
    <property type="entry name" value="Homeodomain-like"/>
    <property type="match status" value="1"/>
</dbReference>
<dbReference type="InterPro" id="IPR050204">
    <property type="entry name" value="AraC_XylS_family_regulators"/>
</dbReference>
<evidence type="ECO:0000313" key="6">
    <source>
        <dbReference type="Proteomes" id="UP000035540"/>
    </source>
</evidence>
<dbReference type="InterPro" id="IPR009057">
    <property type="entry name" value="Homeodomain-like_sf"/>
</dbReference>
<dbReference type="PANTHER" id="PTHR46796:SF6">
    <property type="entry name" value="ARAC SUBFAMILY"/>
    <property type="match status" value="1"/>
</dbReference>
<dbReference type="AlphaFoldDB" id="A0A0G3H3Q8"/>
<evidence type="ECO:0000256" key="2">
    <source>
        <dbReference type="ARBA" id="ARBA00023125"/>
    </source>
</evidence>
<dbReference type="Pfam" id="PF12833">
    <property type="entry name" value="HTH_18"/>
    <property type="match status" value="1"/>
</dbReference>
<dbReference type="GO" id="GO:0003700">
    <property type="term" value="F:DNA-binding transcription factor activity"/>
    <property type="evidence" value="ECO:0007669"/>
    <property type="project" value="InterPro"/>
</dbReference>
<dbReference type="Proteomes" id="UP000035540">
    <property type="component" value="Chromosome"/>
</dbReference>
<reference evidence="5 6" key="1">
    <citation type="journal article" date="2015" name="Genome Announc.">
        <title>Complete Genome Sequence of the Type Strain Corynebacterium testudinoris DSM 44614, Recovered from Necrotic Lesions in the Mouth of a Tortoise.</title>
        <authorList>
            <person name="Ruckert C."/>
            <person name="Kriete M."/>
            <person name="Jaenicke S."/>
            <person name="Winkler A."/>
            <person name="Tauch A."/>
        </authorList>
    </citation>
    <scope>NUCLEOTIDE SEQUENCE [LARGE SCALE GENOMIC DNA]</scope>
    <source>
        <strain evidence="5 6">DSM 44614</strain>
    </source>
</reference>
<keyword evidence="1" id="KW-0805">Transcription regulation</keyword>
<sequence length="295" mass="32615">MPEAMPWTERMSSVFGLDVPGASASVDGEVSQASLGSVEAFRISGTPQDLRRSRRSISRADYTPLKVCAVRSGTMTLVREGHADLHFHPDDIAFYDTARPYRLRFGGQWECAVMTVNREELALSKRTLSHALSRSFSGTGPGGVLTQLLHTAMNGPAVRHESSAFLGNAAIDLLSGLAFDSDVPYAPEEALRVAVDNYIRNNLGSTELSATHIARAHGISVRTLHRIFSEEEWGVAEYIRNLRLEAVRRDLLDPRLRGRSIMSIAAPYAFRDQAHLTRIYRAKFGVTPAAHRDRL</sequence>
<dbReference type="EMBL" id="CP011545">
    <property type="protein sequence ID" value="AKK08034.1"/>
    <property type="molecule type" value="Genomic_DNA"/>
</dbReference>
<evidence type="ECO:0000256" key="3">
    <source>
        <dbReference type="ARBA" id="ARBA00023163"/>
    </source>
</evidence>
<protein>
    <submittedName>
        <fullName evidence="5">DNA-binding domain-containing protein, AraC-type</fullName>
    </submittedName>
</protein>
<dbReference type="InterPro" id="IPR018060">
    <property type="entry name" value="HTH_AraC"/>
</dbReference>
<dbReference type="RefSeq" id="WP_236686124.1">
    <property type="nucleotide sequence ID" value="NZ_CP011545.1"/>
</dbReference>
<dbReference type="STRING" id="136857.CTEST_02895"/>
<dbReference type="GO" id="GO:0043565">
    <property type="term" value="F:sequence-specific DNA binding"/>
    <property type="evidence" value="ECO:0007669"/>
    <property type="project" value="InterPro"/>
</dbReference>
<dbReference type="Pfam" id="PF14525">
    <property type="entry name" value="AraC_binding_2"/>
    <property type="match status" value="1"/>
</dbReference>
<gene>
    <name evidence="5" type="ORF">CTEST_02895</name>
</gene>
<dbReference type="KEGG" id="cted:CTEST_02895"/>
<reference evidence="6" key="2">
    <citation type="submission" date="2015-05" db="EMBL/GenBank/DDBJ databases">
        <title>Complete genome sequence of Corynebacterium testudinoris DSM 44614, recovered from necrotic lesions in the mouth of a tortoise.</title>
        <authorList>
            <person name="Ruckert C."/>
            <person name="Albersmeier A."/>
            <person name="Winkler A."/>
            <person name="Tauch A."/>
        </authorList>
    </citation>
    <scope>NUCLEOTIDE SEQUENCE [LARGE SCALE GENOMIC DNA]</scope>
    <source>
        <strain evidence="6">DSM 44614</strain>
    </source>
</reference>
<keyword evidence="2 5" id="KW-0238">DNA-binding</keyword>
<evidence type="ECO:0000259" key="4">
    <source>
        <dbReference type="PROSITE" id="PS01124"/>
    </source>
</evidence>
<keyword evidence="6" id="KW-1185">Reference proteome</keyword>
<proteinExistence type="predicted"/>
<dbReference type="InterPro" id="IPR035418">
    <property type="entry name" value="AraC-bd_2"/>
</dbReference>
<dbReference type="PROSITE" id="PS00041">
    <property type="entry name" value="HTH_ARAC_FAMILY_1"/>
    <property type="match status" value="1"/>
</dbReference>